<dbReference type="GO" id="GO:0003743">
    <property type="term" value="F:translation initiation factor activity"/>
    <property type="evidence" value="ECO:0007669"/>
    <property type="project" value="UniProtKB-KW"/>
</dbReference>
<dbReference type="InterPro" id="IPR016665">
    <property type="entry name" value="Sas5/TAF14"/>
</dbReference>
<feature type="domain" description="YEATS" evidence="4">
    <location>
        <begin position="1"/>
        <end position="133"/>
    </location>
</feature>
<dbReference type="AlphaFoldDB" id="A0A2T0FN33"/>
<dbReference type="Proteomes" id="UP000238350">
    <property type="component" value="Unassembled WGS sequence"/>
</dbReference>
<feature type="region of interest" description="Disordered" evidence="3">
    <location>
        <begin position="137"/>
        <end position="177"/>
    </location>
</feature>
<dbReference type="PROSITE" id="PS51037">
    <property type="entry name" value="YEATS"/>
    <property type="match status" value="1"/>
</dbReference>
<keyword evidence="5" id="KW-0648">Protein biosynthesis</keyword>
<dbReference type="GO" id="GO:0006355">
    <property type="term" value="P:regulation of DNA-templated transcription"/>
    <property type="evidence" value="ECO:0007669"/>
    <property type="project" value="InterPro"/>
</dbReference>
<dbReference type="InterPro" id="IPR038704">
    <property type="entry name" value="YEAST_sf"/>
</dbReference>
<keyword evidence="6" id="KW-1185">Reference proteome</keyword>
<dbReference type="Gene3D" id="2.60.40.1970">
    <property type="entry name" value="YEATS domain"/>
    <property type="match status" value="1"/>
</dbReference>
<comment type="subcellular location">
    <subcellularLocation>
        <location evidence="2">Nucleus</location>
    </subcellularLocation>
</comment>
<dbReference type="PANTHER" id="PTHR23195">
    <property type="entry name" value="YEATS DOMAIN"/>
    <property type="match status" value="1"/>
</dbReference>
<evidence type="ECO:0000313" key="6">
    <source>
        <dbReference type="Proteomes" id="UP000238350"/>
    </source>
</evidence>
<dbReference type="RefSeq" id="XP_024666341.1">
    <property type="nucleotide sequence ID" value="XM_024810573.1"/>
</dbReference>
<accession>A0A2T0FN33</accession>
<dbReference type="GeneID" id="36517764"/>
<dbReference type="OrthoDB" id="1741717at2759"/>
<keyword evidence="1 2" id="KW-0539">Nucleus</keyword>
<dbReference type="Pfam" id="PF03366">
    <property type="entry name" value="YEATS"/>
    <property type="match status" value="1"/>
</dbReference>
<feature type="compositionally biased region" description="Basic and acidic residues" evidence="3">
    <location>
        <begin position="158"/>
        <end position="177"/>
    </location>
</feature>
<dbReference type="STRING" id="45607.A0A2T0FN33"/>
<proteinExistence type="predicted"/>
<dbReference type="GO" id="GO:0000785">
    <property type="term" value="C:chromatin"/>
    <property type="evidence" value="ECO:0007669"/>
    <property type="project" value="UniProtKB-ARBA"/>
</dbReference>
<dbReference type="InterPro" id="IPR055129">
    <property type="entry name" value="YEATS_dom"/>
</dbReference>
<evidence type="ECO:0000256" key="2">
    <source>
        <dbReference type="PROSITE-ProRule" id="PRU00376"/>
    </source>
</evidence>
<gene>
    <name evidence="5" type="ORF">B9G98_04016</name>
</gene>
<dbReference type="InterPro" id="IPR005033">
    <property type="entry name" value="YEATS"/>
</dbReference>
<evidence type="ECO:0000256" key="3">
    <source>
        <dbReference type="SAM" id="MobiDB-lite"/>
    </source>
</evidence>
<evidence type="ECO:0000313" key="5">
    <source>
        <dbReference type="EMBL" id="PRT56396.1"/>
    </source>
</evidence>
<comment type="caution">
    <text evidence="5">The sequence shown here is derived from an EMBL/GenBank/DDBJ whole genome shotgun (WGS) entry which is preliminary data.</text>
</comment>
<name>A0A2T0FN33_9ASCO</name>
<sequence>METIKRTIRITTRQNILEDLPPAQEGFPMRKWSIEVHALGPDGEELPAVMFDKCTYKLHPTFVNPTRVVKTPPFRIEEQGWGEFDLSVTLHTIGGGDSVLAHDLNFSQNVYTVDHEISFPTSRPTLLSLLAQSGSVPEVPSGPVAGNTAPSKTPEPVLGDKRPVENDEKPRAKKPKVVEKGSVDLEKLALGLEKLSEEDVLGIVQLVIDNKTNDMYIKNDADSGEFHMDLYTIPDRLLKSMWEYVKKRVDSL</sequence>
<dbReference type="GO" id="GO:0005634">
    <property type="term" value="C:nucleus"/>
    <property type="evidence" value="ECO:0007669"/>
    <property type="project" value="UniProtKB-SubCell"/>
</dbReference>
<dbReference type="EMBL" id="NDIQ01000022">
    <property type="protein sequence ID" value="PRT56396.1"/>
    <property type="molecule type" value="Genomic_DNA"/>
</dbReference>
<dbReference type="CDD" id="cd16905">
    <property type="entry name" value="YEATS_Taf14_like"/>
    <property type="match status" value="1"/>
</dbReference>
<evidence type="ECO:0000256" key="1">
    <source>
        <dbReference type="ARBA" id="ARBA00023242"/>
    </source>
</evidence>
<protein>
    <submittedName>
        <fullName evidence="5">Transcription initiation factor TFIID subunit 14</fullName>
    </submittedName>
</protein>
<reference evidence="5 6" key="1">
    <citation type="submission" date="2017-04" db="EMBL/GenBank/DDBJ databases">
        <title>Genome sequencing of [Candida] sorbophila.</title>
        <authorList>
            <person name="Ahn J.O."/>
        </authorList>
    </citation>
    <scope>NUCLEOTIDE SEQUENCE [LARGE SCALE GENOMIC DNA]</scope>
    <source>
        <strain evidence="5 6">DS02</strain>
    </source>
</reference>
<dbReference type="PIRSF" id="PIRSF016551">
    <property type="entry name" value="SAS5/TFIID_14"/>
    <property type="match status" value="1"/>
</dbReference>
<evidence type="ECO:0000259" key="4">
    <source>
        <dbReference type="PROSITE" id="PS51037"/>
    </source>
</evidence>
<keyword evidence="5" id="KW-0396">Initiation factor</keyword>
<organism evidence="5 6">
    <name type="scientific">Wickerhamiella sorbophila</name>
    <dbReference type="NCBI Taxonomy" id="45607"/>
    <lineage>
        <taxon>Eukaryota</taxon>
        <taxon>Fungi</taxon>
        <taxon>Dikarya</taxon>
        <taxon>Ascomycota</taxon>
        <taxon>Saccharomycotina</taxon>
        <taxon>Dipodascomycetes</taxon>
        <taxon>Dipodascales</taxon>
        <taxon>Trichomonascaceae</taxon>
        <taxon>Wickerhamiella</taxon>
    </lineage>
</organism>